<accession>A0A328FFW8</accession>
<sequence>MPRSNWLFQLLLVFLIILVPLPGRPHPHVFISQRTGFVFDDQGLAGFRVNWTFDEMFSVMISEDFDSDHNQTLDAKEVAVIKEKAFGYIAPYNYYIHVRIDGKPFEVKFIKAFNAWLDNGVVCYEFFIPCHVSAVDTPKQVVLSPYDPEYYSDIYFPDKAPLNMENADAFSTKIQMARDHATLIYYDTVNPMAIFLSFKRK</sequence>
<evidence type="ECO:0000313" key="3">
    <source>
        <dbReference type="Proteomes" id="UP000248798"/>
    </source>
</evidence>
<dbReference type="InterPro" id="IPR010412">
    <property type="entry name" value="DUF1007"/>
</dbReference>
<proteinExistence type="predicted"/>
<evidence type="ECO:0000313" key="1">
    <source>
        <dbReference type="EMBL" id="QBH12841.1"/>
    </source>
</evidence>
<dbReference type="EMBL" id="CP036313">
    <property type="protein sequence ID" value="QBH12841.1"/>
    <property type="molecule type" value="Genomic_DNA"/>
</dbReference>
<evidence type="ECO:0000313" key="2">
    <source>
        <dbReference type="EMBL" id="RAM03076.1"/>
    </source>
</evidence>
<dbReference type="Pfam" id="PF06226">
    <property type="entry name" value="DUF1007"/>
    <property type="match status" value="1"/>
</dbReference>
<reference evidence="2 3" key="1">
    <citation type="submission" date="2018-06" db="EMBL/GenBank/DDBJ databases">
        <title>Complete Genome Sequence of Desulfobacter hydrogenophilus (DSM3380).</title>
        <authorList>
            <person name="Marietou A."/>
            <person name="Schreiber L."/>
            <person name="Marshall I."/>
            <person name="Jorgensen B."/>
        </authorList>
    </citation>
    <scope>NUCLEOTIDE SEQUENCE [LARGE SCALE GENOMIC DNA]</scope>
    <source>
        <strain evidence="2 3">DSM 3380</strain>
    </source>
</reference>
<reference evidence="1 4" key="2">
    <citation type="submission" date="2019-02" db="EMBL/GenBank/DDBJ databases">
        <title>Complete genome sequence of Desulfobacter hydrogenophilus AcRS1.</title>
        <authorList>
            <person name="Marietou A."/>
            <person name="Lund M.B."/>
            <person name="Marshall I.P.G."/>
            <person name="Schreiber L."/>
            <person name="Jorgensen B."/>
        </authorList>
    </citation>
    <scope>NUCLEOTIDE SEQUENCE [LARGE SCALE GENOMIC DNA]</scope>
    <source>
        <strain evidence="1 4">AcRS1</strain>
    </source>
</reference>
<protein>
    <submittedName>
        <fullName evidence="1">DUF1007 family protein</fullName>
    </submittedName>
</protein>
<dbReference type="EMBL" id="QLNI01000008">
    <property type="protein sequence ID" value="RAM03076.1"/>
    <property type="molecule type" value="Genomic_DNA"/>
</dbReference>
<dbReference type="OrthoDB" id="1679673at2"/>
<evidence type="ECO:0000313" key="4">
    <source>
        <dbReference type="Proteomes" id="UP000293902"/>
    </source>
</evidence>
<dbReference type="RefSeq" id="WP_111954524.1">
    <property type="nucleotide sequence ID" value="NZ_CP036313.1"/>
</dbReference>
<gene>
    <name evidence="2" type="ORF">DO021_05505</name>
    <name evidence="1" type="ORF">EYB58_07890</name>
</gene>
<dbReference type="AlphaFoldDB" id="A0A328FFW8"/>
<organism evidence="2 3">
    <name type="scientific">Desulfobacter hydrogenophilus</name>
    <dbReference type="NCBI Taxonomy" id="2291"/>
    <lineage>
        <taxon>Bacteria</taxon>
        <taxon>Pseudomonadati</taxon>
        <taxon>Thermodesulfobacteriota</taxon>
        <taxon>Desulfobacteria</taxon>
        <taxon>Desulfobacterales</taxon>
        <taxon>Desulfobacteraceae</taxon>
        <taxon>Desulfobacter</taxon>
    </lineage>
</organism>
<keyword evidence="4" id="KW-1185">Reference proteome</keyword>
<dbReference type="Proteomes" id="UP000293902">
    <property type="component" value="Chromosome"/>
</dbReference>
<dbReference type="Proteomes" id="UP000248798">
    <property type="component" value="Unassembled WGS sequence"/>
</dbReference>
<name>A0A328FFW8_9BACT</name>